<dbReference type="InterPro" id="IPR036278">
    <property type="entry name" value="Sialidase_sf"/>
</dbReference>
<keyword evidence="1" id="KW-0677">Repeat</keyword>
<evidence type="ECO:0000313" key="4">
    <source>
        <dbReference type="Proteomes" id="UP001172082"/>
    </source>
</evidence>
<dbReference type="InterPro" id="IPR050310">
    <property type="entry name" value="VPS10-sortilin"/>
</dbReference>
<comment type="caution">
    <text evidence="3">The sequence shown here is derived from an EMBL/GenBank/DDBJ whole genome shotgun (WGS) entry which is preliminary data.</text>
</comment>
<gene>
    <name evidence="3" type="ORF">QQ008_27005</name>
</gene>
<dbReference type="SUPFAM" id="SSF50939">
    <property type="entry name" value="Sialidases"/>
    <property type="match status" value="1"/>
</dbReference>
<dbReference type="EMBL" id="JAUJEA010000014">
    <property type="protein sequence ID" value="MDN5205068.1"/>
    <property type="molecule type" value="Genomic_DNA"/>
</dbReference>
<evidence type="ECO:0000313" key="3">
    <source>
        <dbReference type="EMBL" id="MDN5205068.1"/>
    </source>
</evidence>
<dbReference type="InterPro" id="IPR015943">
    <property type="entry name" value="WD40/YVTN_repeat-like_dom_sf"/>
</dbReference>
<feature type="domain" description="Sortilin N-terminal" evidence="2">
    <location>
        <begin position="100"/>
        <end position="283"/>
    </location>
</feature>
<protein>
    <submittedName>
        <fullName evidence="3">Glycosyl hydrolase</fullName>
    </submittedName>
</protein>
<dbReference type="RefSeq" id="WP_346755091.1">
    <property type="nucleotide sequence ID" value="NZ_JAUJEA010000014.1"/>
</dbReference>
<dbReference type="Gene3D" id="2.130.10.10">
    <property type="entry name" value="YVTN repeat-like/Quinoprotein amine dehydrogenase"/>
    <property type="match status" value="4"/>
</dbReference>
<reference evidence="3" key="1">
    <citation type="submission" date="2023-06" db="EMBL/GenBank/DDBJ databases">
        <title>Genomic of Parafulvivirga corallium.</title>
        <authorList>
            <person name="Wang G."/>
        </authorList>
    </citation>
    <scope>NUCLEOTIDE SEQUENCE</scope>
    <source>
        <strain evidence="3">BMA10</strain>
    </source>
</reference>
<dbReference type="Proteomes" id="UP001172082">
    <property type="component" value="Unassembled WGS sequence"/>
</dbReference>
<feature type="domain" description="Sortilin N-terminal" evidence="2">
    <location>
        <begin position="343"/>
        <end position="457"/>
    </location>
</feature>
<organism evidence="3 4">
    <name type="scientific">Splendidivirga corallicola</name>
    <dbReference type="NCBI Taxonomy" id="3051826"/>
    <lineage>
        <taxon>Bacteria</taxon>
        <taxon>Pseudomonadati</taxon>
        <taxon>Bacteroidota</taxon>
        <taxon>Cytophagia</taxon>
        <taxon>Cytophagales</taxon>
        <taxon>Splendidivirgaceae</taxon>
        <taxon>Splendidivirga</taxon>
    </lineage>
</organism>
<dbReference type="GO" id="GO:0016787">
    <property type="term" value="F:hydrolase activity"/>
    <property type="evidence" value="ECO:0007669"/>
    <property type="project" value="UniProtKB-KW"/>
</dbReference>
<dbReference type="SUPFAM" id="SSF110296">
    <property type="entry name" value="Oligoxyloglucan reducing end-specific cellobiohydrolase"/>
    <property type="match status" value="1"/>
</dbReference>
<dbReference type="PANTHER" id="PTHR12106:SF27">
    <property type="entry name" value="SORTILIN-RELATED RECEPTOR"/>
    <property type="match status" value="1"/>
</dbReference>
<dbReference type="CDD" id="cd15482">
    <property type="entry name" value="Sialidase_non-viral"/>
    <property type="match status" value="1"/>
</dbReference>
<dbReference type="InterPro" id="IPR031778">
    <property type="entry name" value="Sortilin_N"/>
</dbReference>
<dbReference type="Pfam" id="PF15902">
    <property type="entry name" value="Sortilin-Vps10"/>
    <property type="match status" value="2"/>
</dbReference>
<sequence>MSETSLLKNYHVRSIGPVVQGARITDIDVSSKDINTYYVAYASGGVFKTTNNGVSFKPIFDNQGALTIGDITLAPSDDQIIYVGTGEKNSSRSSYAGSGVYRSDDAGKTWKQIGLDDIQHTSRIIVHPTDPNTVWVASIGSLYSKNKARGVYKSTDGGANWEKTLYISDSTGVIDLVINPQDPNQLWAASWERTRSAWNFKGNGPGSAIYRSDDGGATWKKSMDGFPESQYNGRIGLDIAKSSPNIMYAFLDNQYETKEEKKPDEKSDKLKITDFQNMTKETLLGLNDKKLGEFLKENRYPNKYNSRLVKKDIRTGKYEPKDLANYFGNANNALFNTKIKGAEVYRSEDYGKSWKKVNSYDLEGVYFTYGYYFGEVRISPKNPDVIYIQGVPLLKSTDGGKTYARTDTIGGVHSDQQSMWINPDNPKHILLGNDGGLYVSYDEGAEWEHINNASVGQFYTVNFDMEKPYNVYGGLQDNGTLVGSSRSIPNWTKKWERIFGGDGMYVAPDPRNSDIVFTGFQFGNYYRINRSTGQRKYVTPSHDIGEPKLRYNWRTPIILSKHNADIVYIGAQRLYRSFDQGNNWQAISGDLTKDKPQGNVPYSTISCVSESPLKFGLIYAGTDDGNLQVTKNSGGNWELISTNLPKDLWVSSVMASSHDEGTVFVSLTGYRLDDFRTYVYESNDYGKTWRSLKGDLPDEPINVIIQDPVSPDLLYCGTDHGTYVSFNHGANWNHVTNVPNVASYDMIVHPRENELVIGTHGRSIYVMDVKPLQKLAANNLNKGVMAFKPNDLRYSDRWGERRNPYSKPFDPKVSTLYYVGKESNNLEALILDKDNKEVRRLKANGTPGFHTLDWDVKITDQGTGKRKKGAGPAKMKYAEKGNYKIKFVNGNDTSEVKLEIK</sequence>
<proteinExistence type="predicted"/>
<name>A0ABT8KZR0_9BACT</name>
<keyword evidence="4" id="KW-1185">Reference proteome</keyword>
<evidence type="ECO:0000256" key="1">
    <source>
        <dbReference type="ARBA" id="ARBA00022737"/>
    </source>
</evidence>
<keyword evidence="3" id="KW-0378">Hydrolase</keyword>
<accession>A0ABT8KZR0</accession>
<dbReference type="PANTHER" id="PTHR12106">
    <property type="entry name" value="SORTILIN RELATED"/>
    <property type="match status" value="1"/>
</dbReference>
<evidence type="ECO:0000259" key="2">
    <source>
        <dbReference type="Pfam" id="PF15902"/>
    </source>
</evidence>